<gene>
    <name evidence="1" type="ORF">BC10311_02598</name>
</gene>
<dbReference type="AlphaFoldDB" id="A0AB37YRD8"/>
<dbReference type="EMBL" id="FMBG01000012">
    <property type="protein sequence ID" value="SCC31472.1"/>
    <property type="molecule type" value="Genomic_DNA"/>
</dbReference>
<evidence type="ECO:0000313" key="1">
    <source>
        <dbReference type="EMBL" id="SCC31472.1"/>
    </source>
</evidence>
<dbReference type="Proteomes" id="UP000195728">
    <property type="component" value="Unassembled WGS sequence"/>
</dbReference>
<evidence type="ECO:0008006" key="3">
    <source>
        <dbReference type="Google" id="ProtNLM"/>
    </source>
</evidence>
<organism evidence="1 2">
    <name type="scientific">Bacillus wiedmannii</name>
    <dbReference type="NCBI Taxonomy" id="1890302"/>
    <lineage>
        <taxon>Bacteria</taxon>
        <taxon>Bacillati</taxon>
        <taxon>Bacillota</taxon>
        <taxon>Bacilli</taxon>
        <taxon>Bacillales</taxon>
        <taxon>Bacillaceae</taxon>
        <taxon>Bacillus</taxon>
        <taxon>Bacillus cereus group</taxon>
    </lineage>
</organism>
<comment type="caution">
    <text evidence="1">The sequence shown here is derived from an EMBL/GenBank/DDBJ whole genome shotgun (WGS) entry which is preliminary data.</text>
</comment>
<sequence>MHIGDHGLEYIGLVYDTLTEIKEFGGI</sequence>
<protein>
    <recommendedName>
        <fullName evidence="3">PadR family transcriptional regulator</fullName>
    </recommendedName>
</protein>
<evidence type="ECO:0000313" key="2">
    <source>
        <dbReference type="Proteomes" id="UP000195728"/>
    </source>
</evidence>
<reference evidence="1 2" key="1">
    <citation type="submission" date="2016-08" db="EMBL/GenBank/DDBJ databases">
        <authorList>
            <person name="Loux V."/>
            <person name="Rue O."/>
        </authorList>
    </citation>
    <scope>NUCLEOTIDE SEQUENCE [LARGE SCALE GENOMIC DNA]</scope>
    <source>
        <strain evidence="1 2">WSBC_10311</strain>
    </source>
</reference>
<proteinExistence type="predicted"/>
<name>A0AB37YRD8_9BACI</name>
<accession>A0AB37YRD8</accession>